<evidence type="ECO:0000256" key="7">
    <source>
        <dbReference type="ARBA" id="ARBA00023136"/>
    </source>
</evidence>
<keyword evidence="10" id="KW-1185">Reference proteome</keyword>
<keyword evidence="6 8" id="KW-1133">Transmembrane helix</keyword>
<dbReference type="Gene3D" id="1.10.3470.10">
    <property type="entry name" value="ABC transporter involved in vitamin B12 uptake, BtuC"/>
    <property type="match status" value="1"/>
</dbReference>
<keyword evidence="3" id="KW-0813">Transport</keyword>
<sequence>MKPRAVIGCYGLATVLLVGLAAGLSGEGWDWPRLADPLLTGIRLPRIAASLMVGASLAAAGAALQAVFRNPLADPGLIGTSAGAMLAAVAVLALGLAGIALPFAAFVGALVGTLLVLALYRLVGGGLVALLIIGVIVGAFFGAITNLLLLLSDDLTLRGAMSWLAGNLSDAGFASLGQAGLVMLSGFVLLIALGRDLDCLMLGEETAASLGVRVERTRMLAAVGAALTAGAAVSLSGLIGFVGMMVPNAVALTFGGCRRGLIWRSAWAGALFLLVVDTVARRIAYPVDLPAGTLAAFAGAPFFIWLLLRQQGGRNA</sequence>
<keyword evidence="5 8" id="KW-0812">Transmembrane</keyword>
<dbReference type="CDD" id="cd06550">
    <property type="entry name" value="TM_ABC_iron-siderophores_like"/>
    <property type="match status" value="1"/>
</dbReference>
<feature type="transmembrane region" description="Helical" evidence="8">
    <location>
        <begin position="103"/>
        <end position="120"/>
    </location>
</feature>
<feature type="transmembrane region" description="Helical" evidence="8">
    <location>
        <begin position="75"/>
        <end position="97"/>
    </location>
</feature>
<comment type="subcellular location">
    <subcellularLocation>
        <location evidence="1">Cell membrane</location>
        <topology evidence="1">Multi-pass membrane protein</topology>
    </subcellularLocation>
</comment>
<comment type="similarity">
    <text evidence="2">Belongs to the binding-protein-dependent transport system permease family. FecCD subfamily.</text>
</comment>
<gene>
    <name evidence="9" type="ORF">EBB06_13685</name>
</gene>
<evidence type="ECO:0000256" key="4">
    <source>
        <dbReference type="ARBA" id="ARBA00022475"/>
    </source>
</evidence>
<evidence type="ECO:0000313" key="10">
    <source>
        <dbReference type="Proteomes" id="UP000290682"/>
    </source>
</evidence>
<evidence type="ECO:0000256" key="8">
    <source>
        <dbReference type="SAM" id="Phobius"/>
    </source>
</evidence>
<evidence type="ECO:0000256" key="3">
    <source>
        <dbReference type="ARBA" id="ARBA00022448"/>
    </source>
</evidence>
<dbReference type="Proteomes" id="UP000290682">
    <property type="component" value="Unassembled WGS sequence"/>
</dbReference>
<accession>A0ABY0FCT1</accession>
<dbReference type="EMBL" id="REGR01000015">
    <property type="protein sequence ID" value="RXZ42095.1"/>
    <property type="molecule type" value="Genomic_DNA"/>
</dbReference>
<reference evidence="9 10" key="1">
    <citation type="submission" date="2018-10" db="EMBL/GenBank/DDBJ databases">
        <title>Draft genome of Fastidiocella sp. strain 375T, a bacterium isolated from a karstic cave dripping water.</title>
        <authorList>
            <person name="Coelho C."/>
            <person name="Verissimo A."/>
            <person name="Tiago I."/>
        </authorList>
    </citation>
    <scope>NUCLEOTIDE SEQUENCE [LARGE SCALE GENOMIC DNA]</scope>
    <source>
        <strain evidence="9 10">CAVE-375</strain>
    </source>
</reference>
<proteinExistence type="inferred from homology"/>
<dbReference type="PANTHER" id="PTHR30472">
    <property type="entry name" value="FERRIC ENTEROBACTIN TRANSPORT SYSTEM PERMEASE PROTEIN"/>
    <property type="match status" value="1"/>
</dbReference>
<protein>
    <submittedName>
        <fullName evidence="9">Iron ABC transporter permease</fullName>
    </submittedName>
</protein>
<dbReference type="Pfam" id="PF01032">
    <property type="entry name" value="FecCD"/>
    <property type="match status" value="1"/>
</dbReference>
<dbReference type="PANTHER" id="PTHR30472:SF25">
    <property type="entry name" value="ABC TRANSPORTER PERMEASE PROTEIN MJ0876-RELATED"/>
    <property type="match status" value="1"/>
</dbReference>
<evidence type="ECO:0000256" key="2">
    <source>
        <dbReference type="ARBA" id="ARBA00007935"/>
    </source>
</evidence>
<name>A0ABY0FCT1_9NEIS</name>
<dbReference type="SUPFAM" id="SSF81345">
    <property type="entry name" value="ABC transporter involved in vitamin B12 uptake, BtuC"/>
    <property type="match status" value="1"/>
</dbReference>
<feature type="transmembrane region" description="Helical" evidence="8">
    <location>
        <begin position="171"/>
        <end position="193"/>
    </location>
</feature>
<keyword evidence="7 8" id="KW-0472">Membrane</keyword>
<organism evidence="9 10">
    <name type="scientific">Crenobacter cavernae</name>
    <dbReference type="NCBI Taxonomy" id="2290923"/>
    <lineage>
        <taxon>Bacteria</taxon>
        <taxon>Pseudomonadati</taxon>
        <taxon>Pseudomonadota</taxon>
        <taxon>Betaproteobacteria</taxon>
        <taxon>Neisseriales</taxon>
        <taxon>Neisseriaceae</taxon>
        <taxon>Crenobacter</taxon>
    </lineage>
</organism>
<feature type="transmembrane region" description="Helical" evidence="8">
    <location>
        <begin position="287"/>
        <end position="308"/>
    </location>
</feature>
<evidence type="ECO:0000313" key="9">
    <source>
        <dbReference type="EMBL" id="RXZ42095.1"/>
    </source>
</evidence>
<evidence type="ECO:0000256" key="5">
    <source>
        <dbReference type="ARBA" id="ARBA00022692"/>
    </source>
</evidence>
<feature type="transmembrane region" description="Helical" evidence="8">
    <location>
        <begin position="47"/>
        <end position="68"/>
    </location>
</feature>
<dbReference type="RefSeq" id="WP_129213712.1">
    <property type="nucleotide sequence ID" value="NZ_REGR01000015.1"/>
</dbReference>
<dbReference type="InterPro" id="IPR037294">
    <property type="entry name" value="ABC_BtuC-like"/>
</dbReference>
<evidence type="ECO:0000256" key="1">
    <source>
        <dbReference type="ARBA" id="ARBA00004651"/>
    </source>
</evidence>
<keyword evidence="4" id="KW-1003">Cell membrane</keyword>
<feature type="transmembrane region" description="Helical" evidence="8">
    <location>
        <begin position="219"/>
        <end position="241"/>
    </location>
</feature>
<evidence type="ECO:0000256" key="6">
    <source>
        <dbReference type="ARBA" id="ARBA00022989"/>
    </source>
</evidence>
<feature type="transmembrane region" description="Helical" evidence="8">
    <location>
        <begin position="127"/>
        <end position="151"/>
    </location>
</feature>
<dbReference type="InterPro" id="IPR000522">
    <property type="entry name" value="ABC_transptr_permease_BtuC"/>
</dbReference>
<comment type="caution">
    <text evidence="9">The sequence shown here is derived from an EMBL/GenBank/DDBJ whole genome shotgun (WGS) entry which is preliminary data.</text>
</comment>